<dbReference type="InterPro" id="IPR054252">
    <property type="entry name" value="Pam3_gp18"/>
</dbReference>
<evidence type="ECO:0000313" key="3">
    <source>
        <dbReference type="Proteomes" id="UP001589792"/>
    </source>
</evidence>
<reference evidence="2 3" key="1">
    <citation type="submission" date="2024-09" db="EMBL/GenBank/DDBJ databases">
        <authorList>
            <person name="Sun Q."/>
            <person name="Mori K."/>
        </authorList>
    </citation>
    <scope>NUCLEOTIDE SEQUENCE [LARGE SCALE GENOMIC DNA]</scope>
    <source>
        <strain evidence="2 3">CCM 8626</strain>
    </source>
</reference>
<organism evidence="2 3">
    <name type="scientific">Serratia aquatilis</name>
    <dbReference type="NCBI Taxonomy" id="1737515"/>
    <lineage>
        <taxon>Bacteria</taxon>
        <taxon>Pseudomonadati</taxon>
        <taxon>Pseudomonadota</taxon>
        <taxon>Gammaproteobacteria</taxon>
        <taxon>Enterobacterales</taxon>
        <taxon>Yersiniaceae</taxon>
        <taxon>Serratia</taxon>
    </lineage>
</organism>
<protein>
    <submittedName>
        <fullName evidence="2">Phage baseplate plug protein</fullName>
    </submittedName>
</protein>
<feature type="domain" description="Cyanophage baseplate Pam3 plug gp18" evidence="1">
    <location>
        <begin position="3"/>
        <end position="99"/>
    </location>
</feature>
<keyword evidence="3" id="KW-1185">Reference proteome</keyword>
<evidence type="ECO:0000259" key="1">
    <source>
        <dbReference type="Pfam" id="PF22479"/>
    </source>
</evidence>
<gene>
    <name evidence="2" type="ORF">ACFFJ3_19660</name>
</gene>
<dbReference type="RefSeq" id="WP_380678606.1">
    <property type="nucleotide sequence ID" value="NZ_CP173186.1"/>
</dbReference>
<dbReference type="Proteomes" id="UP001589792">
    <property type="component" value="Unassembled WGS sequence"/>
</dbReference>
<proteinExistence type="predicted"/>
<accession>A0ABV6EI53</accession>
<evidence type="ECO:0000313" key="2">
    <source>
        <dbReference type="EMBL" id="MFC0228685.1"/>
    </source>
</evidence>
<dbReference type="Pfam" id="PF22479">
    <property type="entry name" value="Pam3_gp18"/>
    <property type="match status" value="1"/>
</dbReference>
<sequence>MNIQEIPLSPINQQFSISLGGQLLNMRINWCDDAGWILALIDSTGDTLINGMPLVPEVDLLEQYAHLGINGSLFVVNDIAAEEYPTKTNLGISSHLYFVQGE</sequence>
<comment type="caution">
    <text evidence="2">The sequence shown here is derived from an EMBL/GenBank/DDBJ whole genome shotgun (WGS) entry which is preliminary data.</text>
</comment>
<name>A0ABV6EI53_9GAMM</name>
<dbReference type="EMBL" id="JBHLXG010000022">
    <property type="protein sequence ID" value="MFC0228685.1"/>
    <property type="molecule type" value="Genomic_DNA"/>
</dbReference>